<dbReference type="Gene3D" id="2.60.40.10">
    <property type="entry name" value="Immunoglobulins"/>
    <property type="match status" value="1"/>
</dbReference>
<dbReference type="InterPro" id="IPR013783">
    <property type="entry name" value="Ig-like_fold"/>
</dbReference>
<keyword evidence="4" id="KW-1185">Reference proteome</keyword>
<dbReference type="InterPro" id="IPR036452">
    <property type="entry name" value="Ribo_hydro-like"/>
</dbReference>
<accession>A0ABS9K8X4</accession>
<dbReference type="Gene3D" id="3.90.245.10">
    <property type="entry name" value="Ribonucleoside hydrolase-like"/>
    <property type="match status" value="1"/>
</dbReference>
<evidence type="ECO:0000313" key="4">
    <source>
        <dbReference type="Proteomes" id="UP001165366"/>
    </source>
</evidence>
<reference evidence="3" key="2">
    <citation type="submission" date="2024-05" db="EMBL/GenBank/DDBJ databases">
        <title>Rhodohalobacter halophilus gen. nov., sp. nov., a moderately halophilic member of the family Balneolaceae.</title>
        <authorList>
            <person name="Xia J."/>
        </authorList>
    </citation>
    <scope>NUCLEOTIDE SEQUENCE</scope>
    <source>
        <strain evidence="3">WB101</strain>
    </source>
</reference>
<reference evidence="3" key="1">
    <citation type="submission" date="2022-01" db="EMBL/GenBank/DDBJ databases">
        <authorList>
            <person name="Wang Y."/>
        </authorList>
    </citation>
    <scope>NUCLEOTIDE SEQUENCE</scope>
    <source>
        <strain evidence="3">WB101</strain>
    </source>
</reference>
<sequence length="508" mass="58089">MSNHNMSAKLPIYNFLTVFILAFFIHINPAFAQLEFEEIPLEKPRVLVLTDITNEPDDQESLVRFLSYANEFDIEGFVATTSNWMRDEVRPDVIRELISSYGEIHDNLEQHAPGYPAEEYLMERVTAHLPVYGMRGVGAGKSTEGSRHIIDVVDKADNRPVWVTVWGGASALAQALWEVREMRSPQEVDEFVSKMKVYTISDQDDSGIWIRDNFPNLFYINSPNEPDGGQWYHRATWTGIAGDEFYQNGPGHKFELVENEWLREHVMENHGPLGAQYPEHHFIMEGDTPSYLGLIRNGLGWALSPAYGGWGGRYQYTQVFGEKSPLWTNGRNSRDRVVADDGNAYVSDQATIWRWRDAFQYDFAARMDWGIMSYEEANHNPEAVVNGHEGKNVLKVQASPGETITLDASESSDPDGDQLSYKWWDYPEAGTLSRWWTFYWTDRHPGDTEVLNPNEAVTDITIPSNFLEEVPGRSPEENNIHIILEVIDDGEPQLTSYRRVIIEVVEEN</sequence>
<dbReference type="InterPro" id="IPR048527">
    <property type="entry name" value="Sde182_C"/>
</dbReference>
<organism evidence="3 4">
    <name type="scientific">Rhodohalobacter sulfatireducens</name>
    <dbReference type="NCBI Taxonomy" id="2911366"/>
    <lineage>
        <taxon>Bacteria</taxon>
        <taxon>Pseudomonadati</taxon>
        <taxon>Balneolota</taxon>
        <taxon>Balneolia</taxon>
        <taxon>Balneolales</taxon>
        <taxon>Balneolaceae</taxon>
        <taxon>Rhodohalobacter</taxon>
    </lineage>
</organism>
<dbReference type="Proteomes" id="UP001165366">
    <property type="component" value="Unassembled WGS sequence"/>
</dbReference>
<evidence type="ECO:0000313" key="3">
    <source>
        <dbReference type="EMBL" id="MCG2587304.1"/>
    </source>
</evidence>
<dbReference type="EMBL" id="JAKLWS010000001">
    <property type="protein sequence ID" value="MCG2587304.1"/>
    <property type="molecule type" value="Genomic_DNA"/>
</dbReference>
<dbReference type="Pfam" id="PF21027">
    <property type="entry name" value="Sde0182_C"/>
    <property type="match status" value="1"/>
</dbReference>
<protein>
    <submittedName>
        <fullName evidence="3">DUF1593 domain-containing protein</fullName>
    </submittedName>
</protein>
<dbReference type="InterPro" id="IPR011483">
    <property type="entry name" value="Sde182_NH-like"/>
</dbReference>
<dbReference type="SUPFAM" id="SSF53590">
    <property type="entry name" value="Nucleoside hydrolase"/>
    <property type="match status" value="1"/>
</dbReference>
<evidence type="ECO:0000259" key="2">
    <source>
        <dbReference type="Pfam" id="PF21027"/>
    </source>
</evidence>
<proteinExistence type="predicted"/>
<gene>
    <name evidence="3" type="ORF">L6773_01915</name>
</gene>
<dbReference type="RefSeq" id="WP_237852145.1">
    <property type="nucleotide sequence ID" value="NZ_JAKLWS010000001.1"/>
</dbReference>
<evidence type="ECO:0000259" key="1">
    <source>
        <dbReference type="Pfam" id="PF07632"/>
    </source>
</evidence>
<dbReference type="Pfam" id="PF07632">
    <property type="entry name" value="Sde182_NH-like"/>
    <property type="match status" value="1"/>
</dbReference>
<name>A0ABS9K8X4_9BACT</name>
<feature type="domain" description="Cellulose-binding Sde182 nucleoside hydrolase-like" evidence="1">
    <location>
        <begin position="45"/>
        <end position="314"/>
    </location>
</feature>
<comment type="caution">
    <text evidence="3">The sequence shown here is derived from an EMBL/GenBank/DDBJ whole genome shotgun (WGS) entry which is preliminary data.</text>
</comment>
<feature type="domain" description="Cellulose-binding Sde182 C-terminal" evidence="2">
    <location>
        <begin position="403"/>
        <end position="504"/>
    </location>
</feature>